<keyword evidence="4" id="KW-0732">Signal</keyword>
<dbReference type="SMART" id="SM00812">
    <property type="entry name" value="Alpha_L_fucos"/>
    <property type="match status" value="1"/>
</dbReference>
<keyword evidence="6" id="KW-0326">Glycosidase</keyword>
<reference evidence="9 10" key="1">
    <citation type="submission" date="2018-07" db="EMBL/GenBank/DDBJ databases">
        <title>Genomic Encyclopedia of Archaeal and Bacterial Type Strains, Phase II (KMG-II): from individual species to whole genera.</title>
        <authorList>
            <person name="Goeker M."/>
        </authorList>
    </citation>
    <scope>NUCLEOTIDE SEQUENCE [LARGE SCALE GENOMIC DNA]</scope>
    <source>
        <strain evidence="9 10">DSM 25795</strain>
    </source>
</reference>
<dbReference type="Pfam" id="PF01120">
    <property type="entry name" value="Alpha_L_fucos"/>
    <property type="match status" value="1"/>
</dbReference>
<dbReference type="InterPro" id="IPR016286">
    <property type="entry name" value="FUC_metazoa-typ"/>
</dbReference>
<dbReference type="PRINTS" id="PR00741">
    <property type="entry name" value="GLHYDRLASE29"/>
</dbReference>
<dbReference type="OrthoDB" id="1095333at2"/>
<dbReference type="SUPFAM" id="SSF51445">
    <property type="entry name" value="(Trans)glycosidases"/>
    <property type="match status" value="1"/>
</dbReference>
<dbReference type="InterPro" id="IPR057739">
    <property type="entry name" value="Glyco_hydro_29_N"/>
</dbReference>
<feature type="site" description="May be important for catalysis" evidence="7">
    <location>
        <position position="287"/>
    </location>
</feature>
<protein>
    <recommendedName>
        <fullName evidence="3">alpha-L-fucosidase</fullName>
        <ecNumber evidence="3">3.2.1.51</ecNumber>
    </recommendedName>
</protein>
<feature type="domain" description="Glycoside hydrolase family 29 N-terminal" evidence="8">
    <location>
        <begin position="48"/>
        <end position="353"/>
    </location>
</feature>
<accession>A0A3D9FTE5</accession>
<dbReference type="GO" id="GO:0006004">
    <property type="term" value="P:fucose metabolic process"/>
    <property type="evidence" value="ECO:0007669"/>
    <property type="project" value="InterPro"/>
</dbReference>
<dbReference type="PANTHER" id="PTHR10030">
    <property type="entry name" value="ALPHA-L-FUCOSIDASE"/>
    <property type="match status" value="1"/>
</dbReference>
<dbReference type="EC" id="3.2.1.51" evidence="3"/>
<proteinExistence type="inferred from homology"/>
<dbReference type="InterPro" id="IPR017853">
    <property type="entry name" value="GH"/>
</dbReference>
<evidence type="ECO:0000259" key="8">
    <source>
        <dbReference type="Pfam" id="PF01120"/>
    </source>
</evidence>
<dbReference type="Gene3D" id="3.20.20.80">
    <property type="entry name" value="Glycosidases"/>
    <property type="match status" value="1"/>
</dbReference>
<dbReference type="PIRSF" id="PIRSF001092">
    <property type="entry name" value="Alpha-L-fucosidase"/>
    <property type="match status" value="1"/>
</dbReference>
<sequence>MRNFFIRTKSYRLGVCNNISASSKYLKKITGLLIIALFCNVTVNAQQAVTSDIKTSKAVMDGFMDKRFGMFIHWGPVTLRGTEIGWSRGEEVPTQEYDNLYKEFNPVLFDAEAWVKTAKDAGMKYVTITAKHHDGFCLWPTDFSNYNIMNSPFKRDVVDELAKACKKYGIAFCVYFTVADWHDADYSKKTPESMKVFVSRMENELKEIITRYKPYMLWFDGNWEEQWKLEHGAEVYKFIKSLDKDVIVNNRLGKGDHYSFSSASVGDYLTPEQKIGDLNMNDPWESCITICNQWAWKPNDKMKSLKECIQTLVKTAGGNGNLLFNVGPMMDGRIEARQTERLKEMGDWLNKYGASIYGTKGGPYKPNSAYAATRKGNIVYLHVFERIADKLVLPALGNAAIKKAYFLDGDKVSFVQSKNSQIEINLPAVLPNKVSSVIVLELDKNAEELAVIK</sequence>
<evidence type="ECO:0000256" key="5">
    <source>
        <dbReference type="ARBA" id="ARBA00022801"/>
    </source>
</evidence>
<evidence type="ECO:0000313" key="10">
    <source>
        <dbReference type="Proteomes" id="UP000257004"/>
    </source>
</evidence>
<comment type="similarity">
    <text evidence="2">Belongs to the glycosyl hydrolase 29 family.</text>
</comment>
<dbReference type="Gene3D" id="2.60.40.1180">
    <property type="entry name" value="Golgi alpha-mannosidase II"/>
    <property type="match status" value="1"/>
</dbReference>
<keyword evidence="5" id="KW-0378">Hydrolase</keyword>
<comment type="caution">
    <text evidence="9">The sequence shown here is derived from an EMBL/GenBank/DDBJ whole genome shotgun (WGS) entry which is preliminary data.</text>
</comment>
<dbReference type="GO" id="GO:0016139">
    <property type="term" value="P:glycoside catabolic process"/>
    <property type="evidence" value="ECO:0007669"/>
    <property type="project" value="TreeGrafter"/>
</dbReference>
<evidence type="ECO:0000256" key="1">
    <source>
        <dbReference type="ARBA" id="ARBA00004071"/>
    </source>
</evidence>
<name>A0A3D9FTE5_9FLAO</name>
<dbReference type="Proteomes" id="UP000257004">
    <property type="component" value="Unassembled WGS sequence"/>
</dbReference>
<dbReference type="GO" id="GO:0004560">
    <property type="term" value="F:alpha-L-fucosidase activity"/>
    <property type="evidence" value="ECO:0007669"/>
    <property type="project" value="InterPro"/>
</dbReference>
<dbReference type="PANTHER" id="PTHR10030:SF37">
    <property type="entry name" value="ALPHA-L-FUCOSIDASE-RELATED"/>
    <property type="match status" value="1"/>
</dbReference>
<dbReference type="InterPro" id="IPR000933">
    <property type="entry name" value="Glyco_hydro_29"/>
</dbReference>
<dbReference type="RefSeq" id="WP_115888929.1">
    <property type="nucleotide sequence ID" value="NZ_QRDQ01000009.1"/>
</dbReference>
<evidence type="ECO:0000256" key="2">
    <source>
        <dbReference type="ARBA" id="ARBA00007951"/>
    </source>
</evidence>
<evidence type="ECO:0000256" key="6">
    <source>
        <dbReference type="ARBA" id="ARBA00023295"/>
    </source>
</evidence>
<organism evidence="9 10">
    <name type="scientific">Flavobacterium cutihirudinis</name>
    <dbReference type="NCBI Taxonomy" id="1265740"/>
    <lineage>
        <taxon>Bacteria</taxon>
        <taxon>Pseudomonadati</taxon>
        <taxon>Bacteroidota</taxon>
        <taxon>Flavobacteriia</taxon>
        <taxon>Flavobacteriales</taxon>
        <taxon>Flavobacteriaceae</taxon>
        <taxon>Flavobacterium</taxon>
    </lineage>
</organism>
<gene>
    <name evidence="9" type="ORF">BD847_2935</name>
</gene>
<evidence type="ECO:0000313" key="9">
    <source>
        <dbReference type="EMBL" id="RED23861.1"/>
    </source>
</evidence>
<keyword evidence="10" id="KW-1185">Reference proteome</keyword>
<dbReference type="EMBL" id="QRDQ01000009">
    <property type="protein sequence ID" value="RED23861.1"/>
    <property type="molecule type" value="Genomic_DNA"/>
</dbReference>
<dbReference type="AlphaFoldDB" id="A0A3D9FTE5"/>
<evidence type="ECO:0000256" key="3">
    <source>
        <dbReference type="ARBA" id="ARBA00012662"/>
    </source>
</evidence>
<dbReference type="InterPro" id="IPR013780">
    <property type="entry name" value="Glyco_hydro_b"/>
</dbReference>
<evidence type="ECO:0000256" key="7">
    <source>
        <dbReference type="PIRSR" id="PIRSR001092-1"/>
    </source>
</evidence>
<comment type="function">
    <text evidence="1">Alpha-L-fucosidase is responsible for hydrolyzing the alpha-1,6-linked fucose joined to the reducing-end N-acetylglucosamine of the carbohydrate moieties of glycoproteins.</text>
</comment>
<evidence type="ECO:0000256" key="4">
    <source>
        <dbReference type="ARBA" id="ARBA00022729"/>
    </source>
</evidence>
<dbReference type="GO" id="GO:0005764">
    <property type="term" value="C:lysosome"/>
    <property type="evidence" value="ECO:0007669"/>
    <property type="project" value="TreeGrafter"/>
</dbReference>